<feature type="domain" description="DJ-1/PfpI" evidence="4">
    <location>
        <begin position="27"/>
        <end position="223"/>
    </location>
</feature>
<accession>A0ABR8Y103</accession>
<evidence type="ECO:0000313" key="5">
    <source>
        <dbReference type="EMBL" id="MBD8037842.1"/>
    </source>
</evidence>
<comment type="caution">
    <text evidence="5">The sequence shown here is derived from an EMBL/GenBank/DDBJ whole genome shotgun (WGS) entry which is preliminary data.</text>
</comment>
<proteinExistence type="inferred from homology"/>
<keyword evidence="5" id="KW-0315">Glutamine amidotransferase</keyword>
<keyword evidence="2" id="KW-0456">Lyase</keyword>
<dbReference type="Gene3D" id="3.40.50.880">
    <property type="match status" value="1"/>
</dbReference>
<dbReference type="Pfam" id="PF01965">
    <property type="entry name" value="DJ-1_PfpI"/>
    <property type="match status" value="1"/>
</dbReference>
<dbReference type="RefSeq" id="WP_191700924.1">
    <property type="nucleotide sequence ID" value="NZ_JACSPZ010000007.1"/>
</dbReference>
<reference evidence="5 6" key="1">
    <citation type="submission" date="2020-08" db="EMBL/GenBank/DDBJ databases">
        <title>A Genomic Blueprint of the Chicken Gut Microbiome.</title>
        <authorList>
            <person name="Gilroy R."/>
            <person name="Ravi A."/>
            <person name="Getino M."/>
            <person name="Pursley I."/>
            <person name="Horton D.L."/>
            <person name="Alikhan N.-F."/>
            <person name="Baker D."/>
            <person name="Gharbi K."/>
            <person name="Hall N."/>
            <person name="Watson M."/>
            <person name="Adriaenssens E.M."/>
            <person name="Foster-Nyarko E."/>
            <person name="Jarju S."/>
            <person name="Secka A."/>
            <person name="Antonio M."/>
            <person name="Oren A."/>
            <person name="Chaudhuri R."/>
            <person name="La Ragione R.M."/>
            <person name="Hildebrand F."/>
            <person name="Pallen M.J."/>
        </authorList>
    </citation>
    <scope>NUCLEOTIDE SEQUENCE [LARGE SCALE GENOMIC DNA]</scope>
    <source>
        <strain evidence="5 6">A46</strain>
    </source>
</reference>
<dbReference type="InterPro" id="IPR050325">
    <property type="entry name" value="Prot/Nucl_acid_deglycase"/>
</dbReference>
<dbReference type="PANTHER" id="PTHR48094:SF11">
    <property type="entry name" value="GLUTATHIONE-INDEPENDENT GLYOXALASE HSP31-RELATED"/>
    <property type="match status" value="1"/>
</dbReference>
<sequence>MKKILLVVTNTSKYPNLERATGLWLGEAVHFAAEIEKAGYEIDYVSPKGGYTPLDPHSLQPDQMTELDWEYYTNTNFLNKLSNTLPADSINPNDYAAIYYAGGHGVMWDFAEDENLQNIASAIYANGGVVSAVCHGVVALLNIKNDDGELLIKDTKVTGFTNTEEIAVGLDKVVPFLAEDELVRKGANYVKGDDWSVFTVTDNRIVTGQNPASGGAVAEDVIKLLKSL</sequence>
<comment type="similarity">
    <text evidence="3">Belongs to the peptidase C56 family. HSP31-like subfamily.</text>
</comment>
<gene>
    <name evidence="5" type="ORF">H9635_13915</name>
</gene>
<dbReference type="InterPro" id="IPR002818">
    <property type="entry name" value="DJ-1/PfpI"/>
</dbReference>
<keyword evidence="1" id="KW-0346">Stress response</keyword>
<keyword evidence="6" id="KW-1185">Reference proteome</keyword>
<name>A0ABR8Y103_9BACL</name>
<dbReference type="EMBL" id="JACSPZ010000007">
    <property type="protein sequence ID" value="MBD8037842.1"/>
    <property type="molecule type" value="Genomic_DNA"/>
</dbReference>
<dbReference type="SUPFAM" id="SSF52317">
    <property type="entry name" value="Class I glutamine amidotransferase-like"/>
    <property type="match status" value="1"/>
</dbReference>
<evidence type="ECO:0000256" key="2">
    <source>
        <dbReference type="ARBA" id="ARBA00023239"/>
    </source>
</evidence>
<dbReference type="CDD" id="cd03141">
    <property type="entry name" value="GATase1_Hsp31_like"/>
    <property type="match status" value="1"/>
</dbReference>
<evidence type="ECO:0000259" key="4">
    <source>
        <dbReference type="Pfam" id="PF01965"/>
    </source>
</evidence>
<evidence type="ECO:0000313" key="6">
    <source>
        <dbReference type="Proteomes" id="UP000619101"/>
    </source>
</evidence>
<dbReference type="PANTHER" id="PTHR48094">
    <property type="entry name" value="PROTEIN/NUCLEIC ACID DEGLYCASE DJ-1-RELATED"/>
    <property type="match status" value="1"/>
</dbReference>
<dbReference type="InterPro" id="IPR029062">
    <property type="entry name" value="Class_I_gatase-like"/>
</dbReference>
<organism evidence="5 6">
    <name type="scientific">Solibacillus faecavium</name>
    <dbReference type="NCBI Taxonomy" id="2762221"/>
    <lineage>
        <taxon>Bacteria</taxon>
        <taxon>Bacillati</taxon>
        <taxon>Bacillota</taxon>
        <taxon>Bacilli</taxon>
        <taxon>Bacillales</taxon>
        <taxon>Caryophanaceae</taxon>
        <taxon>Solibacillus</taxon>
    </lineage>
</organism>
<evidence type="ECO:0000256" key="3">
    <source>
        <dbReference type="ARBA" id="ARBA00038493"/>
    </source>
</evidence>
<protein>
    <submittedName>
        <fullName evidence="5">Type 1 glutamine amidotransferase domain-containing protein</fullName>
    </submittedName>
</protein>
<evidence type="ECO:0000256" key="1">
    <source>
        <dbReference type="ARBA" id="ARBA00023016"/>
    </source>
</evidence>
<dbReference type="Proteomes" id="UP000619101">
    <property type="component" value="Unassembled WGS sequence"/>
</dbReference>